<evidence type="ECO:0000256" key="1">
    <source>
        <dbReference type="ARBA" id="ARBA00007150"/>
    </source>
</evidence>
<keyword evidence="3 7" id="KW-0808">Transferase</keyword>
<keyword evidence="6 7" id="KW-0472">Membrane</keyword>
<sequence length="294" mass="32211">MYRELFVVPGLHITIYSFSVLVLLACFAALYLTSWRARREKLDPAIVSELAVWLLTGGIIGARVFFVLQHPESVSRFTDLFKIWQGGLVYYGCLIGGLIGSLLYWARHPFPFRPMADAVAPALAIGCAIGRVGCLLNGCCYGDPSSLPWAIRFPAQSLPWVRHVTDGLIPPYESLSLAVQPTQVYAALDGVLILALLTAYFPRRRRDGEVMALLMVTYPITRFLIEGLRGDEGVFFAGLTMSQGISVIVFVAGLFSWAYLMRLPLGRYADTAAPLSPAEAKAPRPELVASSHGA</sequence>
<keyword evidence="4 7" id="KW-0812">Transmembrane</keyword>
<comment type="catalytic activity">
    <reaction evidence="7">
        <text>L-cysteinyl-[prolipoprotein] + a 1,2-diacyl-sn-glycero-3-phospho-(1'-sn-glycerol) = an S-1,2-diacyl-sn-glyceryl-L-cysteinyl-[prolipoprotein] + sn-glycerol 1-phosphate + H(+)</text>
        <dbReference type="Rhea" id="RHEA:56712"/>
        <dbReference type="Rhea" id="RHEA-COMP:14679"/>
        <dbReference type="Rhea" id="RHEA-COMP:14680"/>
        <dbReference type="ChEBI" id="CHEBI:15378"/>
        <dbReference type="ChEBI" id="CHEBI:29950"/>
        <dbReference type="ChEBI" id="CHEBI:57685"/>
        <dbReference type="ChEBI" id="CHEBI:64716"/>
        <dbReference type="ChEBI" id="CHEBI:140658"/>
        <dbReference type="EC" id="2.5.1.145"/>
    </reaction>
</comment>
<feature type="transmembrane region" description="Helical" evidence="7">
    <location>
        <begin position="210"/>
        <end position="228"/>
    </location>
</feature>
<evidence type="ECO:0000256" key="5">
    <source>
        <dbReference type="ARBA" id="ARBA00022989"/>
    </source>
</evidence>
<feature type="transmembrane region" description="Helical" evidence="7">
    <location>
        <begin position="45"/>
        <end position="68"/>
    </location>
</feature>
<feature type="transmembrane region" description="Helical" evidence="7">
    <location>
        <begin position="88"/>
        <end position="106"/>
    </location>
</feature>
<feature type="transmembrane region" description="Helical" evidence="7">
    <location>
        <begin position="234"/>
        <end position="260"/>
    </location>
</feature>
<accession>A0AAU7CH57</accession>
<dbReference type="GO" id="GO:0042158">
    <property type="term" value="P:lipoprotein biosynthetic process"/>
    <property type="evidence" value="ECO:0007669"/>
    <property type="project" value="UniProtKB-UniRule"/>
</dbReference>
<dbReference type="InterPro" id="IPR001640">
    <property type="entry name" value="Lgt"/>
</dbReference>
<dbReference type="PROSITE" id="PS51257">
    <property type="entry name" value="PROKAR_LIPOPROTEIN"/>
    <property type="match status" value="1"/>
</dbReference>
<dbReference type="PANTHER" id="PTHR30589">
    <property type="entry name" value="PROLIPOPROTEIN DIACYLGLYCERYL TRANSFERASE"/>
    <property type="match status" value="1"/>
</dbReference>
<comment type="pathway">
    <text evidence="7">Protein modification; lipoprotein biosynthesis (diacylglyceryl transfer).</text>
</comment>
<comment type="function">
    <text evidence="7">Catalyzes the transfer of the diacylglyceryl group from phosphatidylglycerol to the sulfhydryl group of the N-terminal cysteine of a prolipoprotein, the first step in the formation of mature lipoproteins.</text>
</comment>
<dbReference type="GO" id="GO:0005886">
    <property type="term" value="C:plasma membrane"/>
    <property type="evidence" value="ECO:0007669"/>
    <property type="project" value="UniProtKB-SubCell"/>
</dbReference>
<feature type="binding site" evidence="7">
    <location>
        <position position="131"/>
    </location>
    <ligand>
        <name>a 1,2-diacyl-sn-glycero-3-phospho-(1'-sn-glycerol)</name>
        <dbReference type="ChEBI" id="CHEBI:64716"/>
    </ligand>
</feature>
<comment type="similarity">
    <text evidence="1 7">Belongs to the Lgt family.</text>
</comment>
<feature type="transmembrane region" description="Helical" evidence="7">
    <location>
        <begin position="13"/>
        <end position="33"/>
    </location>
</feature>
<feature type="transmembrane region" description="Helical" evidence="7">
    <location>
        <begin position="118"/>
        <end position="138"/>
    </location>
</feature>
<reference evidence="8" key="1">
    <citation type="submission" date="2024-05" db="EMBL/GenBank/DDBJ databases">
        <title>Planctomycetes of the genus Singulisphaera possess chitinolytic capabilities.</title>
        <authorList>
            <person name="Ivanova A."/>
        </authorList>
    </citation>
    <scope>NUCLEOTIDE SEQUENCE</scope>
    <source>
        <strain evidence="8">Ch08T</strain>
    </source>
</reference>
<dbReference type="Pfam" id="PF01790">
    <property type="entry name" value="LGT"/>
    <property type="match status" value="1"/>
</dbReference>
<dbReference type="EC" id="2.5.1.145" evidence="7"/>
<dbReference type="GO" id="GO:0008961">
    <property type="term" value="F:phosphatidylglycerol-prolipoprotein diacylglyceryl transferase activity"/>
    <property type="evidence" value="ECO:0007669"/>
    <property type="project" value="UniProtKB-UniRule"/>
</dbReference>
<evidence type="ECO:0000313" key="8">
    <source>
        <dbReference type="EMBL" id="XBH04589.1"/>
    </source>
</evidence>
<keyword evidence="5 7" id="KW-1133">Transmembrane helix</keyword>
<evidence type="ECO:0000256" key="6">
    <source>
        <dbReference type="ARBA" id="ARBA00023136"/>
    </source>
</evidence>
<feature type="transmembrane region" description="Helical" evidence="7">
    <location>
        <begin position="184"/>
        <end position="201"/>
    </location>
</feature>
<evidence type="ECO:0000256" key="3">
    <source>
        <dbReference type="ARBA" id="ARBA00022679"/>
    </source>
</evidence>
<dbReference type="AlphaFoldDB" id="A0AAU7CH57"/>
<keyword evidence="2 7" id="KW-1003">Cell membrane</keyword>
<comment type="subcellular location">
    <subcellularLocation>
        <location evidence="7">Cell membrane</location>
        <topology evidence="7">Multi-pass membrane protein</topology>
    </subcellularLocation>
</comment>
<dbReference type="PANTHER" id="PTHR30589:SF0">
    <property type="entry name" value="PHOSPHATIDYLGLYCEROL--PROLIPOPROTEIN DIACYLGLYCERYL TRANSFERASE"/>
    <property type="match status" value="1"/>
</dbReference>
<gene>
    <name evidence="7 8" type="primary">lgt</name>
    <name evidence="8" type="ORF">V5E97_00845</name>
</gene>
<dbReference type="EMBL" id="CP155447">
    <property type="protein sequence ID" value="XBH04589.1"/>
    <property type="molecule type" value="Genomic_DNA"/>
</dbReference>
<evidence type="ECO:0000256" key="7">
    <source>
        <dbReference type="HAMAP-Rule" id="MF_01147"/>
    </source>
</evidence>
<evidence type="ECO:0000256" key="4">
    <source>
        <dbReference type="ARBA" id="ARBA00022692"/>
    </source>
</evidence>
<organism evidence="8">
    <name type="scientific">Singulisphaera sp. Ch08</name>
    <dbReference type="NCBI Taxonomy" id="3120278"/>
    <lineage>
        <taxon>Bacteria</taxon>
        <taxon>Pseudomonadati</taxon>
        <taxon>Planctomycetota</taxon>
        <taxon>Planctomycetia</taxon>
        <taxon>Isosphaerales</taxon>
        <taxon>Isosphaeraceae</taxon>
        <taxon>Singulisphaera</taxon>
    </lineage>
</organism>
<proteinExistence type="inferred from homology"/>
<dbReference type="RefSeq" id="WP_406697378.1">
    <property type="nucleotide sequence ID" value="NZ_CP155447.1"/>
</dbReference>
<dbReference type="HAMAP" id="MF_01147">
    <property type="entry name" value="Lgt"/>
    <property type="match status" value="1"/>
</dbReference>
<dbReference type="NCBIfam" id="TIGR00544">
    <property type="entry name" value="lgt"/>
    <property type="match status" value="1"/>
</dbReference>
<name>A0AAU7CH57_9BACT</name>
<evidence type="ECO:0000256" key="2">
    <source>
        <dbReference type="ARBA" id="ARBA00022475"/>
    </source>
</evidence>
<protein>
    <recommendedName>
        <fullName evidence="7">Phosphatidylglycerol--prolipoprotein diacylglyceryl transferase</fullName>
        <ecNumber evidence="7">2.5.1.145</ecNumber>
    </recommendedName>
</protein>